<evidence type="ECO:0000313" key="2">
    <source>
        <dbReference type="EMBL" id="RAW93553.1"/>
    </source>
</evidence>
<dbReference type="InterPro" id="IPR023214">
    <property type="entry name" value="HAD_sf"/>
</dbReference>
<dbReference type="Proteomes" id="UP000250870">
    <property type="component" value="Unassembled WGS sequence"/>
</dbReference>
<dbReference type="GO" id="GO:0016788">
    <property type="term" value="F:hydrolase activity, acting on ester bonds"/>
    <property type="evidence" value="ECO:0007669"/>
    <property type="project" value="UniProtKB-ARBA"/>
</dbReference>
<dbReference type="GO" id="GO:0046872">
    <property type="term" value="F:metal ion binding"/>
    <property type="evidence" value="ECO:0007669"/>
    <property type="project" value="UniProtKB-KW"/>
</dbReference>
<dbReference type="Gene3D" id="3.40.630.30">
    <property type="match status" value="1"/>
</dbReference>
<dbReference type="Gene3D" id="3.40.50.1000">
    <property type="entry name" value="HAD superfamily/HAD-like"/>
    <property type="match status" value="1"/>
</dbReference>
<dbReference type="InterPro" id="IPR010037">
    <property type="entry name" value="FkbH_domain"/>
</dbReference>
<dbReference type="NCBIfam" id="TIGR01686">
    <property type="entry name" value="FkbH"/>
    <property type="match status" value="1"/>
</dbReference>
<dbReference type="SUPFAM" id="SSF55729">
    <property type="entry name" value="Acyl-CoA N-acyltransferases (Nat)"/>
    <property type="match status" value="1"/>
</dbReference>
<dbReference type="InterPro" id="IPR010033">
    <property type="entry name" value="HAD_SF_ppase_IIIC"/>
</dbReference>
<keyword evidence="1" id="KW-0479">Metal-binding</keyword>
<dbReference type="NCBIfam" id="TIGR01681">
    <property type="entry name" value="HAD-SF-IIIC"/>
    <property type="match status" value="1"/>
</dbReference>
<dbReference type="AlphaFoldDB" id="A0A329VNL9"/>
<name>A0A329VNL9_9GAMM</name>
<dbReference type="InterPro" id="IPR036514">
    <property type="entry name" value="SGNH_hydro_sf"/>
</dbReference>
<accession>A0A329VNL9</accession>
<dbReference type="RefSeq" id="WP_113024393.1">
    <property type="nucleotide sequence ID" value="NZ_CAWNWQ010000001.1"/>
</dbReference>
<evidence type="ECO:0000313" key="3">
    <source>
        <dbReference type="Proteomes" id="UP000250870"/>
    </source>
</evidence>
<dbReference type="Gene3D" id="3.40.50.1110">
    <property type="entry name" value="SGNH hydrolase"/>
    <property type="match status" value="1"/>
</dbReference>
<dbReference type="EMBL" id="NSCI01000001">
    <property type="protein sequence ID" value="RAW93553.1"/>
    <property type="molecule type" value="Genomic_DNA"/>
</dbReference>
<evidence type="ECO:0008006" key="4">
    <source>
        <dbReference type="Google" id="ProtNLM"/>
    </source>
</evidence>
<dbReference type="InterPro" id="IPR016181">
    <property type="entry name" value="Acyl_CoA_acyltransferase"/>
</dbReference>
<gene>
    <name evidence="2" type="ORF">CKY01_01095</name>
</gene>
<sequence length="576" mass="67061">MPNNILKKMISGKSIERGSKQIINSLALCNLSHKALQPIINYAAINLNIHLRFLEADYSNYLSYVLLNQSIIKDFNPDIVLIIHDESFYLDEYGTCKPIDDVKQNIDNIRLDVKRVIDIFYDLGIGKTKFFVSSLPHRAHNLNQYISLDDRKTFQELVYKFTEYIENNSCVSQTINLNEFNDNTTENIYKTHNTVASLEFLNYVATKTIKLLRLVSGKSLKCIITDLDNTLWDGIIAEDGLDNILTSKKASDFNIYQRWLLRMYEQGITLAIASKNNEVIVREAFEKANDKLKIDWDKFSFTSINWNKKSDNIKGICKYLNINPEHVIFIDDTKYECEEVKLNVPGITVFEFSNNIMENIKKILSYDFFVKEKLTDSDKTRNITFAQNKLREEFRIASKDDGNFLKNLNMTLTFTIYPESYIERISELTLRTNQFNMTTIRMNIKEVKDFLAVRSNKIVVFSCRDNLGDYGIIGCAFLSFFEKTCLIENIVMSCRIFERQIEFGMMDIIVRIAKKNNCELFTAKYTETSKNEKFKDFYKKCGFLNKTDHLYQVDLSKIKISDQHAYVNIEGDPNEI</sequence>
<organism evidence="2 3">
    <name type="scientific">Photorhabdus laumondii subsp. clarkei</name>
    <dbReference type="NCBI Taxonomy" id="2029685"/>
    <lineage>
        <taxon>Bacteria</taxon>
        <taxon>Pseudomonadati</taxon>
        <taxon>Pseudomonadota</taxon>
        <taxon>Gammaproteobacteria</taxon>
        <taxon>Enterobacterales</taxon>
        <taxon>Morganellaceae</taxon>
        <taxon>Photorhabdus</taxon>
    </lineage>
</organism>
<dbReference type="InterPro" id="IPR036412">
    <property type="entry name" value="HAD-like_sf"/>
</dbReference>
<dbReference type="SUPFAM" id="SSF56784">
    <property type="entry name" value="HAD-like"/>
    <property type="match status" value="1"/>
</dbReference>
<evidence type="ECO:0000256" key="1">
    <source>
        <dbReference type="ARBA" id="ARBA00022723"/>
    </source>
</evidence>
<comment type="caution">
    <text evidence="2">The sequence shown here is derived from an EMBL/GenBank/DDBJ whole genome shotgun (WGS) entry which is preliminary data.</text>
</comment>
<proteinExistence type="predicted"/>
<reference evidence="2 3" key="1">
    <citation type="journal article" date="2018" name="Int. J. Syst. Evol. Microbiol.">
        <title>Whole-genome-based revisit of Photorhabdus phylogeny: proposal for the elevation of most Photorhabdus subspecies to the species level and description of one novel species Photorhabdus bodei sp. nov., and one novel subspecies Photorhabdus laumondii subsp. clarkei subsp. nov.</title>
        <authorList>
            <person name="Machado R.A.R."/>
            <person name="Wuthrich D."/>
            <person name="Kuhnert P."/>
            <person name="Arce C.C.M."/>
            <person name="Thonen L."/>
            <person name="Ruiz C."/>
            <person name="Zhang X."/>
            <person name="Robert C.A.M."/>
            <person name="Karimi J."/>
            <person name="Kamali S."/>
            <person name="Ma J."/>
            <person name="Bruggmann R."/>
            <person name="Erb M."/>
        </authorList>
    </citation>
    <scope>NUCLEOTIDE SEQUENCE [LARGE SCALE GENOMIC DNA]</scope>
    <source>
        <strain evidence="2 3">BOJ-47</strain>
    </source>
</reference>
<protein>
    <recommendedName>
        <fullName evidence="4">N-acetyltransferase domain-containing protein</fullName>
    </recommendedName>
</protein>